<protein>
    <recommendedName>
        <fullName evidence="11">Amine oxidase</fullName>
        <ecNumber evidence="11">1.4.3.-</ecNumber>
    </recommendedName>
</protein>
<comment type="cofactor">
    <cofactor evidence="3">
        <name>Zn(2+)</name>
        <dbReference type="ChEBI" id="CHEBI:29105"/>
    </cofactor>
</comment>
<evidence type="ECO:0000259" key="12">
    <source>
        <dbReference type="Pfam" id="PF01179"/>
    </source>
</evidence>
<comment type="cofactor">
    <cofactor evidence="1">
        <name>Cu cation</name>
        <dbReference type="ChEBI" id="CHEBI:23378"/>
    </cofactor>
</comment>
<keyword evidence="16" id="KW-1185">Reference proteome</keyword>
<accession>A0ABP1FRJ8</accession>
<evidence type="ECO:0000256" key="9">
    <source>
        <dbReference type="ARBA" id="ARBA00023008"/>
    </source>
</evidence>
<keyword evidence="7 11" id="KW-0801">TPQ</keyword>
<dbReference type="InterPro" id="IPR036460">
    <property type="entry name" value="Cu_amine_oxidase_C_sf"/>
</dbReference>
<evidence type="ECO:0000256" key="1">
    <source>
        <dbReference type="ARBA" id="ARBA00001935"/>
    </source>
</evidence>
<dbReference type="InterPro" id="IPR049948">
    <property type="entry name" value="Cu_Am_ox_TPQ-bd"/>
</dbReference>
<dbReference type="Gene3D" id="3.10.450.40">
    <property type="match status" value="2"/>
</dbReference>
<dbReference type="EMBL" id="CAXHTA020000006">
    <property type="protein sequence ID" value="CAL5222026.1"/>
    <property type="molecule type" value="Genomic_DNA"/>
</dbReference>
<dbReference type="InterPro" id="IPR000269">
    <property type="entry name" value="Cu_amine_oxidase"/>
</dbReference>
<dbReference type="InterPro" id="IPR016182">
    <property type="entry name" value="Cu_amine_oxidase_N-reg"/>
</dbReference>
<evidence type="ECO:0000256" key="4">
    <source>
        <dbReference type="ARBA" id="ARBA00007983"/>
    </source>
</evidence>
<dbReference type="PANTHER" id="PTHR10638:SF86">
    <property type="entry name" value="COPPER AMINE OXIDASE 1-RELATED"/>
    <property type="match status" value="1"/>
</dbReference>
<evidence type="ECO:0000256" key="8">
    <source>
        <dbReference type="ARBA" id="ARBA00023002"/>
    </source>
</evidence>
<evidence type="ECO:0000256" key="5">
    <source>
        <dbReference type="ARBA" id="ARBA00011738"/>
    </source>
</evidence>
<evidence type="ECO:0000313" key="16">
    <source>
        <dbReference type="Proteomes" id="UP001497392"/>
    </source>
</evidence>
<comment type="cofactor">
    <cofactor evidence="11">
        <name>Cu cation</name>
        <dbReference type="ChEBI" id="CHEBI:23378"/>
    </cofactor>
    <text evidence="11">Contains 1 topaquinone per subunit.</text>
</comment>
<dbReference type="Pfam" id="PF01179">
    <property type="entry name" value="Cu_amine_oxid"/>
    <property type="match status" value="1"/>
</dbReference>
<feature type="domain" description="Copper amine oxidase N3-terminal" evidence="14">
    <location>
        <begin position="102"/>
        <end position="190"/>
    </location>
</feature>
<dbReference type="SUPFAM" id="SSF54416">
    <property type="entry name" value="Amine oxidase N-terminal region"/>
    <property type="match status" value="2"/>
</dbReference>
<name>A0ABP1FRJ8_9CHLO</name>
<dbReference type="Gene3D" id="2.70.98.20">
    <property type="entry name" value="Copper amine oxidase, catalytic domain"/>
    <property type="match status" value="1"/>
</dbReference>
<dbReference type="PANTHER" id="PTHR10638">
    <property type="entry name" value="COPPER AMINE OXIDASE"/>
    <property type="match status" value="1"/>
</dbReference>
<dbReference type="Pfam" id="PF02727">
    <property type="entry name" value="Cu_amine_oxidN2"/>
    <property type="match status" value="1"/>
</dbReference>
<evidence type="ECO:0000313" key="15">
    <source>
        <dbReference type="EMBL" id="CAL5222026.1"/>
    </source>
</evidence>
<dbReference type="Pfam" id="PF02728">
    <property type="entry name" value="Cu_amine_oxidN3"/>
    <property type="match status" value="1"/>
</dbReference>
<evidence type="ECO:0000256" key="3">
    <source>
        <dbReference type="ARBA" id="ARBA00001947"/>
    </source>
</evidence>
<evidence type="ECO:0000256" key="10">
    <source>
        <dbReference type="ARBA" id="ARBA00023211"/>
    </source>
</evidence>
<comment type="similarity">
    <text evidence="4 11">Belongs to the copper/topaquinone oxidase family.</text>
</comment>
<feature type="domain" description="Copper amine oxidase catalytic" evidence="12">
    <location>
        <begin position="226"/>
        <end position="636"/>
    </location>
</feature>
<gene>
    <name evidence="15" type="primary">g4317</name>
    <name evidence="15" type="ORF">VP750_LOCUS3685</name>
</gene>
<organism evidence="15 16">
    <name type="scientific">Coccomyxa viridis</name>
    <dbReference type="NCBI Taxonomy" id="1274662"/>
    <lineage>
        <taxon>Eukaryota</taxon>
        <taxon>Viridiplantae</taxon>
        <taxon>Chlorophyta</taxon>
        <taxon>core chlorophytes</taxon>
        <taxon>Trebouxiophyceae</taxon>
        <taxon>Trebouxiophyceae incertae sedis</taxon>
        <taxon>Coccomyxaceae</taxon>
        <taxon>Coccomyxa</taxon>
    </lineage>
</organism>
<evidence type="ECO:0000259" key="13">
    <source>
        <dbReference type="Pfam" id="PF02727"/>
    </source>
</evidence>
<comment type="PTM">
    <text evidence="11">Topaquinone (TPQ) is generated by copper-dependent autoxidation of a specific tyrosyl residue.</text>
</comment>
<dbReference type="InterPro" id="IPR015802">
    <property type="entry name" value="Cu_amine_oxidase_N3"/>
</dbReference>
<reference evidence="15 16" key="1">
    <citation type="submission" date="2024-06" db="EMBL/GenBank/DDBJ databases">
        <authorList>
            <person name="Kraege A."/>
            <person name="Thomma B."/>
        </authorList>
    </citation>
    <scope>NUCLEOTIDE SEQUENCE [LARGE SCALE GENOMIC DNA]</scope>
</reference>
<sequence>MTGCHPLDPLTPEEISAAAGAIKVKAAELSLPELRFNVITLAEPTKADLIAFDKNPDDVPQRAANIIVQAFPVAPLIEATVLLAGAKPCITSWTEVKDKQPLLTPEDCILAEDIAKADPEVAAMVKEAYGITDLSLLACDPWSVHMPPLDGRLIQLWLYGRSHPDDNHYAHPIDVVVLVDLNLKKVVQVDKPYKGSGKKWEMPTKDDNYHRTLQDKPWRNTLKPLNIDQPEGPSFQVDGNMVMWEKWHIRTSFNYREGLVLHNVGYEDGGKVRPILHRASLVEMAVPYGDPHAPFQRKCAFDVGDYGLGFCANSLALGCDCLGHIKYTDAVLNNSKGEPWTIKSAVCMHEEDAGILWKHMEYRNGHAEVRRSRRLVLSFVATVVNYEYCFYWMFYQDGTIEYQIKLTGELSTNPLSPDEDPTSPTYGTLVAENVNAQAHQHLFCARLDFAVDDAEGGKGLTVSEVDVVALPDGPKNPYGNGFIPVETDLTTEKTAQRVCDPHKSRLWKIKNPNSLHPITGKPVAYKMMTNAAPLMLATPSSLLQARGGFALKNIWVTPHDEAERWPAGSYTIQSQGGEGLPEWSKQNRAVDSGNDPVVWHSFGVTHIVRPEDFPVMPVEHVGFTLKPFGFFSGNPAVDLPYAANAASKLVCCNGATTNGVHSNGVANGHANGVANGHANGNGYH</sequence>
<keyword evidence="8 11" id="KW-0560">Oxidoreductase</keyword>
<proteinExistence type="inferred from homology"/>
<dbReference type="InterPro" id="IPR015798">
    <property type="entry name" value="Cu_amine_oxidase_C"/>
</dbReference>
<dbReference type="NCBIfam" id="NF008559">
    <property type="entry name" value="PRK11504.1"/>
    <property type="match status" value="1"/>
</dbReference>
<feature type="domain" description="Copper amine oxidase N2-terminal" evidence="13">
    <location>
        <begin position="5"/>
        <end position="68"/>
    </location>
</feature>
<evidence type="ECO:0000259" key="14">
    <source>
        <dbReference type="Pfam" id="PF02728"/>
    </source>
</evidence>
<evidence type="ECO:0000256" key="11">
    <source>
        <dbReference type="RuleBase" id="RU000672"/>
    </source>
</evidence>
<dbReference type="PROSITE" id="PS01164">
    <property type="entry name" value="COPPER_AMINE_OXID_1"/>
    <property type="match status" value="1"/>
</dbReference>
<dbReference type="InterPro" id="IPR015800">
    <property type="entry name" value="Cu_amine_oxidase_N2"/>
</dbReference>
<dbReference type="SUPFAM" id="SSF49998">
    <property type="entry name" value="Amine oxidase catalytic domain"/>
    <property type="match status" value="1"/>
</dbReference>
<evidence type="ECO:0000256" key="7">
    <source>
        <dbReference type="ARBA" id="ARBA00022772"/>
    </source>
</evidence>
<keyword evidence="6 11" id="KW-0479">Metal-binding</keyword>
<keyword evidence="9 11" id="KW-0186">Copper</keyword>
<keyword evidence="10" id="KW-0464">Manganese</keyword>
<comment type="caution">
    <text evidence="15">The sequence shown here is derived from an EMBL/GenBank/DDBJ whole genome shotgun (WGS) entry which is preliminary data.</text>
</comment>
<dbReference type="Proteomes" id="UP001497392">
    <property type="component" value="Unassembled WGS sequence"/>
</dbReference>
<evidence type="ECO:0000256" key="6">
    <source>
        <dbReference type="ARBA" id="ARBA00022723"/>
    </source>
</evidence>
<comment type="cofactor">
    <cofactor evidence="2">
        <name>Mn(2+)</name>
        <dbReference type="ChEBI" id="CHEBI:29035"/>
    </cofactor>
</comment>
<comment type="subunit">
    <text evidence="5">Homodimer.</text>
</comment>
<dbReference type="EC" id="1.4.3.-" evidence="11"/>
<evidence type="ECO:0000256" key="2">
    <source>
        <dbReference type="ARBA" id="ARBA00001936"/>
    </source>
</evidence>